<dbReference type="EMBL" id="BLLF01005020">
    <property type="protein sequence ID" value="GFH30609.1"/>
    <property type="molecule type" value="Genomic_DNA"/>
</dbReference>
<evidence type="ECO:0000256" key="1">
    <source>
        <dbReference type="SAM" id="MobiDB-lite"/>
    </source>
</evidence>
<dbReference type="Proteomes" id="UP000485058">
    <property type="component" value="Unassembled WGS sequence"/>
</dbReference>
<feature type="compositionally biased region" description="Polar residues" evidence="1">
    <location>
        <begin position="141"/>
        <end position="150"/>
    </location>
</feature>
<dbReference type="AlphaFoldDB" id="A0A6A0ACQ9"/>
<accession>A0A6A0ACQ9</accession>
<name>A0A6A0ACQ9_HAELA</name>
<sequence length="150" mass="16387">MQLSSTDALASRRPSTETATPATYYCANRQVLIAGLNIETDVCYTTHECSTYHEQNLPTNGITRTRGLRSNATPMLVYHALQECSLKKTNKAGWHGCDPSHDDSITQGMLSTMRPLLAAAGRNSRVTRTLVEGPAAKERPNPSSTETVYS</sequence>
<feature type="region of interest" description="Disordered" evidence="1">
    <location>
        <begin position="129"/>
        <end position="150"/>
    </location>
</feature>
<organism evidence="2 3">
    <name type="scientific">Haematococcus lacustris</name>
    <name type="common">Green alga</name>
    <name type="synonym">Haematococcus pluvialis</name>
    <dbReference type="NCBI Taxonomy" id="44745"/>
    <lineage>
        <taxon>Eukaryota</taxon>
        <taxon>Viridiplantae</taxon>
        <taxon>Chlorophyta</taxon>
        <taxon>core chlorophytes</taxon>
        <taxon>Chlorophyceae</taxon>
        <taxon>CS clade</taxon>
        <taxon>Chlamydomonadales</taxon>
        <taxon>Haematococcaceae</taxon>
        <taxon>Haematococcus</taxon>
    </lineage>
</organism>
<comment type="caution">
    <text evidence="2">The sequence shown here is derived from an EMBL/GenBank/DDBJ whole genome shotgun (WGS) entry which is preliminary data.</text>
</comment>
<proteinExistence type="predicted"/>
<gene>
    <name evidence="2" type="ORF">HaLaN_29494</name>
</gene>
<evidence type="ECO:0000313" key="3">
    <source>
        <dbReference type="Proteomes" id="UP000485058"/>
    </source>
</evidence>
<evidence type="ECO:0000313" key="2">
    <source>
        <dbReference type="EMBL" id="GFH30609.1"/>
    </source>
</evidence>
<reference evidence="2 3" key="1">
    <citation type="submission" date="2020-02" db="EMBL/GenBank/DDBJ databases">
        <title>Draft genome sequence of Haematococcus lacustris strain NIES-144.</title>
        <authorList>
            <person name="Morimoto D."/>
            <person name="Nakagawa S."/>
            <person name="Yoshida T."/>
            <person name="Sawayama S."/>
        </authorList>
    </citation>
    <scope>NUCLEOTIDE SEQUENCE [LARGE SCALE GENOMIC DNA]</scope>
    <source>
        <strain evidence="2 3">NIES-144</strain>
    </source>
</reference>
<protein>
    <submittedName>
        <fullName evidence="2">Uncharacterized protein</fullName>
    </submittedName>
</protein>
<keyword evidence="3" id="KW-1185">Reference proteome</keyword>